<dbReference type="InterPro" id="IPR001138">
    <property type="entry name" value="Zn2Cys6_DnaBD"/>
</dbReference>
<dbReference type="PANTHER" id="PTHR38791:SF5">
    <property type="entry name" value="TRANSCRIPTION FACTOR DBAG-RELATED"/>
    <property type="match status" value="1"/>
</dbReference>
<keyword evidence="4" id="KW-0472">Membrane</keyword>
<feature type="transmembrane region" description="Helical" evidence="4">
    <location>
        <begin position="81"/>
        <end position="102"/>
    </location>
</feature>
<evidence type="ECO:0000256" key="2">
    <source>
        <dbReference type="ARBA" id="ARBA00023163"/>
    </source>
</evidence>
<dbReference type="GO" id="GO:0008270">
    <property type="term" value="F:zinc ion binding"/>
    <property type="evidence" value="ECO:0007669"/>
    <property type="project" value="InterPro"/>
</dbReference>
<feature type="transmembrane region" description="Helical" evidence="4">
    <location>
        <begin position="114"/>
        <end position="137"/>
    </location>
</feature>
<gene>
    <name evidence="5" type="ORF">ANOM_000248</name>
</gene>
<evidence type="ECO:0000313" key="6">
    <source>
        <dbReference type="Proteomes" id="UP000037505"/>
    </source>
</evidence>
<dbReference type="GO" id="GO:0000981">
    <property type="term" value="F:DNA-binding transcription factor activity, RNA polymerase II-specific"/>
    <property type="evidence" value="ECO:0007669"/>
    <property type="project" value="InterPro"/>
</dbReference>
<dbReference type="InterPro" id="IPR021858">
    <property type="entry name" value="Fun_TF"/>
</dbReference>
<organism evidence="5 6">
    <name type="scientific">Aspergillus nomiae NRRL (strain ATCC 15546 / NRRL 13137 / CBS 260.88 / M93)</name>
    <dbReference type="NCBI Taxonomy" id="1509407"/>
    <lineage>
        <taxon>Eukaryota</taxon>
        <taxon>Fungi</taxon>
        <taxon>Dikarya</taxon>
        <taxon>Ascomycota</taxon>
        <taxon>Pezizomycotina</taxon>
        <taxon>Eurotiomycetes</taxon>
        <taxon>Eurotiomycetidae</taxon>
        <taxon>Eurotiales</taxon>
        <taxon>Aspergillaceae</taxon>
        <taxon>Aspergillus</taxon>
        <taxon>Aspergillus subgen. Circumdati</taxon>
    </lineage>
</organism>
<dbReference type="RefSeq" id="XP_015412547.1">
    <property type="nucleotide sequence ID" value="XM_015545506.1"/>
</dbReference>
<dbReference type="STRING" id="1509407.A0A0L1JIN0"/>
<dbReference type="PANTHER" id="PTHR38791">
    <property type="entry name" value="ZN(II)2CYS6 TRANSCRIPTION FACTOR (EUROFUNG)-RELATED-RELATED"/>
    <property type="match status" value="1"/>
</dbReference>
<proteinExistence type="predicted"/>
<dbReference type="GeneID" id="26802052"/>
<sequence length="650" mass="73246">MSTEPLLPSYSSILENERERRPYRYRQGSRRANTTPPLPPVQLLSALFFAGAVIASTYWAYKSYTAPDGAPLEAAPLLPYFASLSLILSFCSWIGYLVSILYDQDNLSLFQRKLVIWISVVGKVVLGVAHAVIWFEYKQVFPGTKQPNWIIMFLAMQAWWDFLLLIGYSMLRIIIKCDRAEPTCSQCVRAFFSCPGYRDLQQLHYRNENEKVRSRVRSAQYSTERQVGWAKETGPQSRQAFKAAVVAQSLQSLPASLSSSTSAESVGFFFRYYVLEDGHNIPIYLSASQMEVLAANSPSVMQSLVAVGLAGLSNIKKSPDLMSKATEEYTRALHLINGALKDEAQRKSDATLAATMLLGMFEVLTCNTPSSLESWAQHIRGASALIEMRGAEQIKWIVGMRMFTHLRVQIIASCLHWRLSIPASIVHWSLQAMTERSVADAKADELVDLVAHVARLLSQARMNLASDIVSSAATIDRYLRQWRQTLPPRWAYQTVPGPPVRNRSPSHIKFYYTHVYHIYPDLWACNIWNFYRSARILLNQLMLNSAEIGDQAEHVQRRETVAQLSTEIAESVPFALQLVDSRATNFPSLDHCLGGFTILWPLYVAANTNPLGSTLREWVVERFETIGNDMGIGQAHFMARTLRNTCAPVP</sequence>
<dbReference type="OrthoDB" id="5429770at2759"/>
<keyword evidence="4" id="KW-1133">Transmembrane helix</keyword>
<accession>A0A0L1JIN0</accession>
<name>A0A0L1JIN0_ASPN3</name>
<evidence type="ECO:0000313" key="5">
    <source>
        <dbReference type="EMBL" id="KNG91624.1"/>
    </source>
</evidence>
<evidence type="ECO:0000256" key="1">
    <source>
        <dbReference type="ARBA" id="ARBA00023015"/>
    </source>
</evidence>
<dbReference type="Pfam" id="PF11951">
    <property type="entry name" value="Fungal_trans_2"/>
    <property type="match status" value="1"/>
</dbReference>
<protein>
    <submittedName>
        <fullName evidence="5">Uncharacterized protein</fullName>
    </submittedName>
</protein>
<keyword evidence="2" id="KW-0804">Transcription</keyword>
<keyword evidence="4" id="KW-0812">Transmembrane</keyword>
<dbReference type="EMBL" id="JNOM01000001">
    <property type="protein sequence ID" value="KNG91624.1"/>
    <property type="molecule type" value="Genomic_DNA"/>
</dbReference>
<evidence type="ECO:0000256" key="3">
    <source>
        <dbReference type="ARBA" id="ARBA00023242"/>
    </source>
</evidence>
<reference evidence="5 6" key="1">
    <citation type="submission" date="2014-06" db="EMBL/GenBank/DDBJ databases">
        <title>The Genome of the Aflatoxigenic Filamentous Fungus Aspergillus nomius.</title>
        <authorList>
            <person name="Moore M.G."/>
            <person name="Shannon B.M."/>
            <person name="Brian M.M."/>
        </authorList>
    </citation>
    <scope>NUCLEOTIDE SEQUENCE [LARGE SCALE GENOMIC DNA]</scope>
    <source>
        <strain evidence="5 6">NRRL 13137</strain>
    </source>
</reference>
<dbReference type="CDD" id="cd00067">
    <property type="entry name" value="GAL4"/>
    <property type="match status" value="1"/>
</dbReference>
<comment type="caution">
    <text evidence="5">The sequence shown here is derived from an EMBL/GenBank/DDBJ whole genome shotgun (WGS) entry which is preliminary data.</text>
</comment>
<evidence type="ECO:0000256" key="4">
    <source>
        <dbReference type="SAM" id="Phobius"/>
    </source>
</evidence>
<keyword evidence="6" id="KW-1185">Reference proteome</keyword>
<dbReference type="AlphaFoldDB" id="A0A0L1JIN0"/>
<feature type="transmembrane region" description="Helical" evidence="4">
    <location>
        <begin position="149"/>
        <end position="171"/>
    </location>
</feature>
<dbReference type="Proteomes" id="UP000037505">
    <property type="component" value="Unassembled WGS sequence"/>
</dbReference>
<dbReference type="InterPro" id="IPR053175">
    <property type="entry name" value="DHMBA_Reg_Transcription_Factor"/>
</dbReference>
<keyword evidence="1" id="KW-0805">Transcription regulation</keyword>
<keyword evidence="3" id="KW-0539">Nucleus</keyword>
<feature type="transmembrane region" description="Helical" evidence="4">
    <location>
        <begin position="41"/>
        <end position="61"/>
    </location>
</feature>